<keyword evidence="2" id="KW-0472">Membrane</keyword>
<evidence type="ECO:0000256" key="3">
    <source>
        <dbReference type="SAM" id="SignalP"/>
    </source>
</evidence>
<dbReference type="InterPro" id="IPR001322">
    <property type="entry name" value="Lamin_tail_dom"/>
</dbReference>
<keyword evidence="2" id="KW-1133">Transmembrane helix</keyword>
<dbReference type="EMBL" id="LCNT01000001">
    <property type="protein sequence ID" value="KKU62049.1"/>
    <property type="molecule type" value="Genomic_DNA"/>
</dbReference>
<dbReference type="Gene3D" id="2.60.40.1260">
    <property type="entry name" value="Lamin Tail domain"/>
    <property type="match status" value="1"/>
</dbReference>
<protein>
    <submittedName>
        <fullName evidence="5">Dockerin-like protein</fullName>
    </submittedName>
</protein>
<feature type="compositionally biased region" description="Polar residues" evidence="1">
    <location>
        <begin position="138"/>
        <end position="153"/>
    </location>
</feature>
<keyword evidence="2" id="KW-0812">Transmembrane</keyword>
<feature type="signal peptide" evidence="3">
    <location>
        <begin position="1"/>
        <end position="30"/>
    </location>
</feature>
<organism evidence="5 6">
    <name type="scientific">Candidatus Beckwithbacteria bacterium GW2011_GWB1_47_15</name>
    <dbReference type="NCBI Taxonomy" id="1618371"/>
    <lineage>
        <taxon>Bacteria</taxon>
        <taxon>Candidatus Beckwithiibacteriota</taxon>
    </lineage>
</organism>
<proteinExistence type="predicted"/>
<dbReference type="AlphaFoldDB" id="A0A0G1RXI0"/>
<sequence>MPARKIFKSFVIGAISGALFLFAAAIPTQAQVKLNEIFANPVDENDEFIELYNTGDQPVTLTGYKVNDLVKTYVLPEATISAKGFFVVLTRQVSPQVQLNNTTETVTLKDAADNTVDSFSYDGTTENTSFSRYPDGTGSWNSQTAVTQNAPNQESPPSPSTTPEDDQEPSPSPSPSLALGVNPSPSASAKASVKPSANASPSDSFDSMAMLLSTESGEILGATEAAEENTEEKKPTSPYFVPGILAVLGVTLFGGAGAVLYKQYRSGIIEK</sequence>
<feature type="compositionally biased region" description="Polar residues" evidence="1">
    <location>
        <begin position="116"/>
        <end position="131"/>
    </location>
</feature>
<evidence type="ECO:0000313" key="6">
    <source>
        <dbReference type="Proteomes" id="UP000033860"/>
    </source>
</evidence>
<dbReference type="PROSITE" id="PS51841">
    <property type="entry name" value="LTD"/>
    <property type="match status" value="1"/>
</dbReference>
<dbReference type="Proteomes" id="UP000033860">
    <property type="component" value="Unassembled WGS sequence"/>
</dbReference>
<feature type="chain" id="PRO_5002539467" evidence="3">
    <location>
        <begin position="31"/>
        <end position="271"/>
    </location>
</feature>
<feature type="region of interest" description="Disordered" evidence="1">
    <location>
        <begin position="116"/>
        <end position="205"/>
    </location>
</feature>
<evidence type="ECO:0000256" key="2">
    <source>
        <dbReference type="SAM" id="Phobius"/>
    </source>
</evidence>
<keyword evidence="3" id="KW-0732">Signal</keyword>
<gene>
    <name evidence="5" type="ORF">UX85_C0001G0263</name>
</gene>
<evidence type="ECO:0000256" key="1">
    <source>
        <dbReference type="SAM" id="MobiDB-lite"/>
    </source>
</evidence>
<evidence type="ECO:0000259" key="4">
    <source>
        <dbReference type="PROSITE" id="PS51841"/>
    </source>
</evidence>
<feature type="compositionally biased region" description="Low complexity" evidence="1">
    <location>
        <begin position="181"/>
        <end position="202"/>
    </location>
</feature>
<dbReference type="Pfam" id="PF00932">
    <property type="entry name" value="LTD"/>
    <property type="match status" value="1"/>
</dbReference>
<reference evidence="5 6" key="1">
    <citation type="journal article" date="2015" name="Nature">
        <title>rRNA introns, odd ribosomes, and small enigmatic genomes across a large radiation of phyla.</title>
        <authorList>
            <person name="Brown C.T."/>
            <person name="Hug L.A."/>
            <person name="Thomas B.C."/>
            <person name="Sharon I."/>
            <person name="Castelle C.J."/>
            <person name="Singh A."/>
            <person name="Wilkins M.J."/>
            <person name="Williams K.H."/>
            <person name="Banfield J.F."/>
        </authorList>
    </citation>
    <scope>NUCLEOTIDE SEQUENCE [LARGE SCALE GENOMIC DNA]</scope>
</reference>
<accession>A0A0G1RXI0</accession>
<feature type="transmembrane region" description="Helical" evidence="2">
    <location>
        <begin position="239"/>
        <end position="261"/>
    </location>
</feature>
<feature type="domain" description="LTD" evidence="4">
    <location>
        <begin position="20"/>
        <end position="125"/>
    </location>
</feature>
<comment type="caution">
    <text evidence="5">The sequence shown here is derived from an EMBL/GenBank/DDBJ whole genome shotgun (WGS) entry which is preliminary data.</text>
</comment>
<name>A0A0G1RXI0_9BACT</name>
<dbReference type="SUPFAM" id="SSF74853">
    <property type="entry name" value="Lamin A/C globular tail domain"/>
    <property type="match status" value="1"/>
</dbReference>
<dbReference type="InterPro" id="IPR036415">
    <property type="entry name" value="Lamin_tail_dom_sf"/>
</dbReference>
<evidence type="ECO:0000313" key="5">
    <source>
        <dbReference type="EMBL" id="KKU62049.1"/>
    </source>
</evidence>